<comment type="subcellular location">
    <subcellularLocation>
        <location evidence="1">Cytoplasm</location>
    </subcellularLocation>
</comment>
<gene>
    <name evidence="10" type="ORF">IAA52_03900</name>
</gene>
<dbReference type="AlphaFoldDB" id="A0A9D0ZKR9"/>
<dbReference type="GO" id="GO:0030428">
    <property type="term" value="C:cell septum"/>
    <property type="evidence" value="ECO:0007669"/>
    <property type="project" value="TreeGrafter"/>
</dbReference>
<proteinExistence type="predicted"/>
<reference evidence="10" key="2">
    <citation type="journal article" date="2021" name="PeerJ">
        <title>Extensive microbial diversity within the chicken gut microbiome revealed by metagenomics and culture.</title>
        <authorList>
            <person name="Gilroy R."/>
            <person name="Ravi A."/>
            <person name="Getino M."/>
            <person name="Pursley I."/>
            <person name="Horton D.L."/>
            <person name="Alikhan N.F."/>
            <person name="Baker D."/>
            <person name="Gharbi K."/>
            <person name="Hall N."/>
            <person name="Watson M."/>
            <person name="Adriaenssens E.M."/>
            <person name="Foster-Nyarko E."/>
            <person name="Jarju S."/>
            <person name="Secka A."/>
            <person name="Antonio M."/>
            <person name="Oren A."/>
            <person name="Chaudhuri R.R."/>
            <person name="La Ragione R."/>
            <person name="Hildebrand F."/>
            <person name="Pallen M.J."/>
        </authorList>
    </citation>
    <scope>NUCLEOTIDE SEQUENCE</scope>
    <source>
        <strain evidence="10">ChiSjej6B24-2974</strain>
    </source>
</reference>
<evidence type="ECO:0000256" key="3">
    <source>
        <dbReference type="ARBA" id="ARBA00022490"/>
    </source>
</evidence>
<evidence type="ECO:0000256" key="9">
    <source>
        <dbReference type="ARBA" id="ARBA00033158"/>
    </source>
</evidence>
<reference evidence="10" key="1">
    <citation type="submission" date="2020-10" db="EMBL/GenBank/DDBJ databases">
        <authorList>
            <person name="Gilroy R."/>
        </authorList>
    </citation>
    <scope>NUCLEOTIDE SEQUENCE</scope>
    <source>
        <strain evidence="10">ChiSjej6B24-2974</strain>
    </source>
</reference>
<keyword evidence="5" id="KW-0717">Septation</keyword>
<dbReference type="GO" id="GO:0000921">
    <property type="term" value="P:septin ring assembly"/>
    <property type="evidence" value="ECO:0007669"/>
    <property type="project" value="TreeGrafter"/>
</dbReference>
<name>A0A9D0ZKR9_9FIRM</name>
<evidence type="ECO:0000313" key="11">
    <source>
        <dbReference type="Proteomes" id="UP000824260"/>
    </source>
</evidence>
<dbReference type="PANTHER" id="PTHR34981:SF1">
    <property type="entry name" value="CELL DIVISION PROTEIN ZAPA"/>
    <property type="match status" value="1"/>
</dbReference>
<evidence type="ECO:0000256" key="7">
    <source>
        <dbReference type="ARBA" id="ARBA00024910"/>
    </source>
</evidence>
<dbReference type="InterPro" id="IPR053712">
    <property type="entry name" value="Bac_CellDiv_Activator"/>
</dbReference>
<evidence type="ECO:0000313" key="10">
    <source>
        <dbReference type="EMBL" id="HIQ82225.1"/>
    </source>
</evidence>
<protein>
    <recommendedName>
        <fullName evidence="2">Cell division protein ZapA</fullName>
    </recommendedName>
    <alternativeName>
        <fullName evidence="9">Z ring-associated protein ZapA</fullName>
    </alternativeName>
</protein>
<dbReference type="GO" id="GO:0005829">
    <property type="term" value="C:cytosol"/>
    <property type="evidence" value="ECO:0007669"/>
    <property type="project" value="TreeGrafter"/>
</dbReference>
<dbReference type="PANTHER" id="PTHR34981">
    <property type="entry name" value="CELL DIVISION PROTEIN ZAPA"/>
    <property type="match status" value="1"/>
</dbReference>
<dbReference type="GO" id="GO:0043093">
    <property type="term" value="P:FtsZ-dependent cytokinesis"/>
    <property type="evidence" value="ECO:0007669"/>
    <property type="project" value="TreeGrafter"/>
</dbReference>
<dbReference type="InterPro" id="IPR036192">
    <property type="entry name" value="Cell_div_ZapA-like_sf"/>
</dbReference>
<keyword evidence="6" id="KW-0131">Cell cycle</keyword>
<evidence type="ECO:0000256" key="6">
    <source>
        <dbReference type="ARBA" id="ARBA00023306"/>
    </source>
</evidence>
<dbReference type="Proteomes" id="UP000824260">
    <property type="component" value="Unassembled WGS sequence"/>
</dbReference>
<sequence length="89" mass="10216">MEKIRTTVRVAGKDYTIASYDSEAHVQRVAAYVDRKLSELSMATRLPQAQLSVLAALNIADDMLKAHDEITRLRRELMETQRQLEEARK</sequence>
<evidence type="ECO:0000256" key="8">
    <source>
        <dbReference type="ARBA" id="ARBA00026068"/>
    </source>
</evidence>
<evidence type="ECO:0000256" key="5">
    <source>
        <dbReference type="ARBA" id="ARBA00023210"/>
    </source>
</evidence>
<comment type="function">
    <text evidence="7">Activator of cell division through the inhibition of FtsZ GTPase activity, therefore promoting FtsZ assembly into bundles of protofilaments necessary for the formation of the division Z ring. It is recruited early at mid-cell but it is not essential for cell division.</text>
</comment>
<keyword evidence="3" id="KW-0963">Cytoplasm</keyword>
<dbReference type="Gene3D" id="6.10.250.790">
    <property type="match status" value="1"/>
</dbReference>
<dbReference type="SUPFAM" id="SSF102829">
    <property type="entry name" value="Cell division protein ZapA-like"/>
    <property type="match status" value="1"/>
</dbReference>
<dbReference type="InterPro" id="IPR007838">
    <property type="entry name" value="Cell_div_ZapA-like"/>
</dbReference>
<organism evidence="10 11">
    <name type="scientific">Candidatus Pullichristensenella stercorigallinarum</name>
    <dbReference type="NCBI Taxonomy" id="2840909"/>
    <lineage>
        <taxon>Bacteria</taxon>
        <taxon>Bacillati</taxon>
        <taxon>Bacillota</taxon>
        <taxon>Clostridia</taxon>
        <taxon>Candidatus Pullichristensenella</taxon>
    </lineage>
</organism>
<evidence type="ECO:0000256" key="4">
    <source>
        <dbReference type="ARBA" id="ARBA00022618"/>
    </source>
</evidence>
<comment type="subunit">
    <text evidence="8">Homodimer. Interacts with FtsZ.</text>
</comment>
<dbReference type="EMBL" id="DVFZ01000037">
    <property type="protein sequence ID" value="HIQ82225.1"/>
    <property type="molecule type" value="Genomic_DNA"/>
</dbReference>
<evidence type="ECO:0000256" key="2">
    <source>
        <dbReference type="ARBA" id="ARBA00015195"/>
    </source>
</evidence>
<keyword evidence="4 10" id="KW-0132">Cell division</keyword>
<evidence type="ECO:0000256" key="1">
    <source>
        <dbReference type="ARBA" id="ARBA00004496"/>
    </source>
</evidence>
<comment type="caution">
    <text evidence="10">The sequence shown here is derived from an EMBL/GenBank/DDBJ whole genome shotgun (WGS) entry which is preliminary data.</text>
</comment>
<dbReference type="GO" id="GO:0032153">
    <property type="term" value="C:cell division site"/>
    <property type="evidence" value="ECO:0007669"/>
    <property type="project" value="TreeGrafter"/>
</dbReference>
<accession>A0A9D0ZKR9</accession>
<dbReference type="Pfam" id="PF05164">
    <property type="entry name" value="ZapA"/>
    <property type="match status" value="1"/>
</dbReference>
<dbReference type="GO" id="GO:0000917">
    <property type="term" value="P:division septum assembly"/>
    <property type="evidence" value="ECO:0007669"/>
    <property type="project" value="UniProtKB-KW"/>
</dbReference>